<proteinExistence type="predicted"/>
<dbReference type="OrthoDB" id="63267at2759"/>
<dbReference type="AlphaFoldDB" id="A0A5B8MCM0"/>
<dbReference type="FunFam" id="3.30.200.20:FF:000048">
    <property type="entry name" value="Non-specific serine/threonine protein kinase"/>
    <property type="match status" value="1"/>
</dbReference>
<dbReference type="GO" id="GO:0106310">
    <property type="term" value="F:protein serine kinase activity"/>
    <property type="evidence" value="ECO:0007669"/>
    <property type="project" value="RHEA"/>
</dbReference>
<evidence type="ECO:0000256" key="4">
    <source>
        <dbReference type="ARBA" id="ARBA00022679"/>
    </source>
</evidence>
<dbReference type="PROSITE" id="PS00107">
    <property type="entry name" value="PROTEIN_KINASE_ATP"/>
    <property type="match status" value="1"/>
</dbReference>
<evidence type="ECO:0000256" key="10">
    <source>
        <dbReference type="PROSITE-ProRule" id="PRU10141"/>
    </source>
</evidence>
<feature type="binding site" evidence="10">
    <location>
        <position position="224"/>
    </location>
    <ligand>
        <name>ATP</name>
        <dbReference type="ChEBI" id="CHEBI:30616"/>
    </ligand>
</feature>
<dbReference type="Gene3D" id="1.10.510.10">
    <property type="entry name" value="Transferase(Phosphotransferase) domain 1"/>
    <property type="match status" value="1"/>
</dbReference>
<evidence type="ECO:0000256" key="2">
    <source>
        <dbReference type="ARBA" id="ARBA00022527"/>
    </source>
</evidence>
<keyword evidence="6 14" id="KW-0418">Kinase</keyword>
<dbReference type="Pfam" id="PF00069">
    <property type="entry name" value="Pkinase"/>
    <property type="match status" value="1"/>
</dbReference>
<dbReference type="EC" id="2.7.11.1" evidence="1"/>
<dbReference type="STRING" id="1764295.A0A5B8MCM0"/>
<comment type="catalytic activity">
    <reaction evidence="9">
        <text>L-seryl-[protein] + ATP = O-phospho-L-seryl-[protein] + ADP + H(+)</text>
        <dbReference type="Rhea" id="RHEA:17989"/>
        <dbReference type="Rhea" id="RHEA-COMP:9863"/>
        <dbReference type="Rhea" id="RHEA-COMP:11604"/>
        <dbReference type="ChEBI" id="CHEBI:15378"/>
        <dbReference type="ChEBI" id="CHEBI:29999"/>
        <dbReference type="ChEBI" id="CHEBI:30616"/>
        <dbReference type="ChEBI" id="CHEBI:83421"/>
        <dbReference type="ChEBI" id="CHEBI:456216"/>
        <dbReference type="EC" id="2.7.11.1"/>
    </reaction>
</comment>
<dbReference type="EMBL" id="CP031034">
    <property type="protein sequence ID" value="QDZ17804.1"/>
    <property type="molecule type" value="Genomic_DNA"/>
</dbReference>
<feature type="domain" description="Protein kinase" evidence="11">
    <location>
        <begin position="195"/>
        <end position="452"/>
    </location>
</feature>
<dbReference type="Gene3D" id="3.30.200.20">
    <property type="entry name" value="Phosphorylase Kinase, domain 1"/>
    <property type="match status" value="1"/>
</dbReference>
<gene>
    <name evidence="14" type="ORF">A3770_01p03220</name>
</gene>
<dbReference type="InterPro" id="IPR010926">
    <property type="entry name" value="Myosin_TH1"/>
</dbReference>
<name>A0A5B8MCM0_9CHLO</name>
<keyword evidence="2" id="KW-0723">Serine/threonine-protein kinase</keyword>
<dbReference type="InterPro" id="IPR017441">
    <property type="entry name" value="Protein_kinase_ATP_BS"/>
</dbReference>
<accession>A0A5B8MCM0</accession>
<evidence type="ECO:0000256" key="1">
    <source>
        <dbReference type="ARBA" id="ARBA00012513"/>
    </source>
</evidence>
<evidence type="ECO:0000256" key="6">
    <source>
        <dbReference type="ARBA" id="ARBA00022777"/>
    </source>
</evidence>
<comment type="catalytic activity">
    <reaction evidence="8">
        <text>L-threonyl-[protein] + ATP = O-phospho-L-threonyl-[protein] + ADP + H(+)</text>
        <dbReference type="Rhea" id="RHEA:46608"/>
        <dbReference type="Rhea" id="RHEA-COMP:11060"/>
        <dbReference type="Rhea" id="RHEA-COMP:11605"/>
        <dbReference type="ChEBI" id="CHEBI:15378"/>
        <dbReference type="ChEBI" id="CHEBI:30013"/>
        <dbReference type="ChEBI" id="CHEBI:30616"/>
        <dbReference type="ChEBI" id="CHEBI:61977"/>
        <dbReference type="ChEBI" id="CHEBI:456216"/>
        <dbReference type="EC" id="2.7.11.1"/>
    </reaction>
</comment>
<organism evidence="14 15">
    <name type="scientific">Chloropicon primus</name>
    <dbReference type="NCBI Taxonomy" id="1764295"/>
    <lineage>
        <taxon>Eukaryota</taxon>
        <taxon>Viridiplantae</taxon>
        <taxon>Chlorophyta</taxon>
        <taxon>Chloropicophyceae</taxon>
        <taxon>Chloropicales</taxon>
        <taxon>Chloropicaceae</taxon>
        <taxon>Chloropicon</taxon>
    </lineage>
</organism>
<evidence type="ECO:0000313" key="15">
    <source>
        <dbReference type="Proteomes" id="UP000316726"/>
    </source>
</evidence>
<evidence type="ECO:0000256" key="3">
    <source>
        <dbReference type="ARBA" id="ARBA00022553"/>
    </source>
</evidence>
<dbReference type="GO" id="GO:0005524">
    <property type="term" value="F:ATP binding"/>
    <property type="evidence" value="ECO:0007669"/>
    <property type="project" value="UniProtKB-UniRule"/>
</dbReference>
<dbReference type="InterPro" id="IPR017892">
    <property type="entry name" value="Pkinase_C"/>
</dbReference>
<dbReference type="FunFam" id="1.10.510.10:FF:000008">
    <property type="entry name" value="Non-specific serine/threonine protein kinase"/>
    <property type="match status" value="1"/>
</dbReference>
<evidence type="ECO:0000259" key="11">
    <source>
        <dbReference type="PROSITE" id="PS50011"/>
    </source>
</evidence>
<dbReference type="PROSITE" id="PS51757">
    <property type="entry name" value="TH1"/>
    <property type="match status" value="1"/>
</dbReference>
<dbReference type="InterPro" id="IPR011009">
    <property type="entry name" value="Kinase-like_dom_sf"/>
</dbReference>
<evidence type="ECO:0000313" key="14">
    <source>
        <dbReference type="EMBL" id="QDZ17804.1"/>
    </source>
</evidence>
<feature type="domain" description="TH1" evidence="13">
    <location>
        <begin position="1"/>
        <end position="172"/>
    </location>
</feature>
<dbReference type="InterPro" id="IPR000719">
    <property type="entry name" value="Prot_kinase_dom"/>
</dbReference>
<dbReference type="InterPro" id="IPR008271">
    <property type="entry name" value="Ser/Thr_kinase_AS"/>
</dbReference>
<keyword evidence="3" id="KW-0597">Phosphoprotein</keyword>
<dbReference type="GO" id="GO:0004674">
    <property type="term" value="F:protein serine/threonine kinase activity"/>
    <property type="evidence" value="ECO:0007669"/>
    <property type="project" value="UniProtKB-KW"/>
</dbReference>
<dbReference type="PROSITE" id="PS51285">
    <property type="entry name" value="AGC_KINASE_CTER"/>
    <property type="match status" value="1"/>
</dbReference>
<dbReference type="GO" id="GO:0003774">
    <property type="term" value="F:cytoskeletal motor activity"/>
    <property type="evidence" value="ECO:0007669"/>
    <property type="project" value="InterPro"/>
</dbReference>
<dbReference type="CDD" id="cd05123">
    <property type="entry name" value="STKc_AGC"/>
    <property type="match status" value="1"/>
</dbReference>
<feature type="domain" description="AGC-kinase C-terminal" evidence="12">
    <location>
        <begin position="453"/>
        <end position="523"/>
    </location>
</feature>
<evidence type="ECO:0000256" key="5">
    <source>
        <dbReference type="ARBA" id="ARBA00022741"/>
    </source>
</evidence>
<dbReference type="PROSITE" id="PS50011">
    <property type="entry name" value="PROTEIN_KINASE_DOM"/>
    <property type="match status" value="1"/>
</dbReference>
<keyword evidence="7 10" id="KW-0067">ATP-binding</keyword>
<evidence type="ECO:0000256" key="8">
    <source>
        <dbReference type="ARBA" id="ARBA00047899"/>
    </source>
</evidence>
<evidence type="ECO:0000259" key="13">
    <source>
        <dbReference type="PROSITE" id="PS51757"/>
    </source>
</evidence>
<dbReference type="SUPFAM" id="SSF56112">
    <property type="entry name" value="Protein kinase-like (PK-like)"/>
    <property type="match status" value="1"/>
</dbReference>
<keyword evidence="5 10" id="KW-0547">Nucleotide-binding</keyword>
<dbReference type="Proteomes" id="UP000316726">
    <property type="component" value="Chromosome 1"/>
</dbReference>
<sequence>MQSSDYLKLSGKTPVLKLLVSCNAHNEKIIFSDVVKKINRKGSTQKRILMITTRAIYNLENNKCKRRIEVQDIGKIIVSRVSDQFILHIPKEYDYHYSSSRSKEITSILEKVHHVYVGESLTVETLDDKDLTKYVLTKKDLEKRNKSAHMARRSSAGDLMKSMQKLGLAEEKPQMPKVEGETHAVFGEKVTIDDFELLKVLGKGSFGKVMQVKKKGTGEILAMKILQKDKVLEKHQLEHTKAERHILQAVQHPFMVHLRFAFQSESKLYMILDYVNGGELFFHLQNSVRFSEVRARLYGAEILLALGHLHKLGIIYRDLKPENILLDKEGHVRLTDFGLAKQNIDTDNKTYTFCGTPEYLAPEVVTSEGHGRGVDWWSLGTLIYEMMNGLPPFYDPNMTEMYKKIIHQPLNFPSFFSASAKDLLSKLLERNPEKRLGSGEGDVEEIKAHPFFESIDWDKLYKREVETPFKPQVGSDTDVQNFDSCFTNEIARDSVVAPAKGNAGGGTANFDGFTFMPQGPLKR</sequence>
<dbReference type="InterPro" id="IPR045270">
    <property type="entry name" value="STKc_AGC"/>
</dbReference>
<evidence type="ECO:0000256" key="7">
    <source>
        <dbReference type="ARBA" id="ARBA00022840"/>
    </source>
</evidence>
<keyword evidence="15" id="KW-1185">Reference proteome</keyword>
<dbReference type="Pfam" id="PF00433">
    <property type="entry name" value="Pkinase_C"/>
    <property type="match status" value="1"/>
</dbReference>
<keyword evidence="4" id="KW-0808">Transferase</keyword>
<dbReference type="InterPro" id="IPR000961">
    <property type="entry name" value="AGC-kinase_C"/>
</dbReference>
<reference evidence="14 15" key="1">
    <citation type="submission" date="2018-07" db="EMBL/GenBank/DDBJ databases">
        <title>The complete nuclear genome of the prasinophyte Chloropicon primus (CCMP1205).</title>
        <authorList>
            <person name="Pombert J.-F."/>
            <person name="Otis C."/>
            <person name="Turmel M."/>
            <person name="Lemieux C."/>
        </authorList>
    </citation>
    <scope>NUCLEOTIDE SEQUENCE [LARGE SCALE GENOMIC DNA]</scope>
    <source>
        <strain evidence="14 15">CCMP1205</strain>
    </source>
</reference>
<evidence type="ECO:0000259" key="12">
    <source>
        <dbReference type="PROSITE" id="PS51285"/>
    </source>
</evidence>
<dbReference type="PROSITE" id="PS00108">
    <property type="entry name" value="PROTEIN_KINASE_ST"/>
    <property type="match status" value="1"/>
</dbReference>
<dbReference type="SMART" id="SM00220">
    <property type="entry name" value="S_TKc"/>
    <property type="match status" value="1"/>
</dbReference>
<dbReference type="Pfam" id="PF06017">
    <property type="entry name" value="Myosin_TH1"/>
    <property type="match status" value="1"/>
</dbReference>
<dbReference type="GO" id="GO:0016459">
    <property type="term" value="C:myosin complex"/>
    <property type="evidence" value="ECO:0007669"/>
    <property type="project" value="InterPro"/>
</dbReference>
<protein>
    <recommendedName>
        <fullName evidence="1">non-specific serine/threonine protein kinase</fullName>
        <ecNumber evidence="1">2.7.11.1</ecNumber>
    </recommendedName>
</protein>
<evidence type="ECO:0000256" key="9">
    <source>
        <dbReference type="ARBA" id="ARBA00048679"/>
    </source>
</evidence>
<dbReference type="SMART" id="SM00133">
    <property type="entry name" value="S_TK_X"/>
    <property type="match status" value="1"/>
</dbReference>
<dbReference type="PANTHER" id="PTHR24351">
    <property type="entry name" value="RIBOSOMAL PROTEIN S6 KINASE"/>
    <property type="match status" value="1"/>
</dbReference>